<dbReference type="PROSITE" id="PS51318">
    <property type="entry name" value="TAT"/>
    <property type="match status" value="1"/>
</dbReference>
<organism evidence="2 3">
    <name type="scientific">Halorubrum ezzemoulense DSM 17463</name>
    <dbReference type="NCBI Taxonomy" id="1121945"/>
    <lineage>
        <taxon>Archaea</taxon>
        <taxon>Methanobacteriati</taxon>
        <taxon>Methanobacteriota</taxon>
        <taxon>Stenosarchaea group</taxon>
        <taxon>Halobacteria</taxon>
        <taxon>Halobacteriales</taxon>
        <taxon>Haloferacaceae</taxon>
        <taxon>Halorubrum</taxon>
    </lineage>
</organism>
<feature type="region of interest" description="Disordered" evidence="1">
    <location>
        <begin position="195"/>
        <end position="232"/>
    </location>
</feature>
<evidence type="ECO:0000313" key="3">
    <source>
        <dbReference type="Proteomes" id="UP000193587"/>
    </source>
</evidence>
<dbReference type="InterPro" id="IPR006311">
    <property type="entry name" value="TAT_signal"/>
</dbReference>
<evidence type="ECO:0000256" key="1">
    <source>
        <dbReference type="SAM" id="MobiDB-lite"/>
    </source>
</evidence>
<evidence type="ECO:0008006" key="4">
    <source>
        <dbReference type="Google" id="ProtNLM"/>
    </source>
</evidence>
<reference evidence="2 3" key="1">
    <citation type="submission" date="2017-04" db="EMBL/GenBank/DDBJ databases">
        <title>MLSA of the genus Halorubrum.</title>
        <authorList>
            <person name="De La Haba R."/>
            <person name="Sanchez-Porro C."/>
            <person name="Infante-Dominguez C."/>
            <person name="Ventosa A."/>
        </authorList>
    </citation>
    <scope>NUCLEOTIDE SEQUENCE [LARGE SCALE GENOMIC DNA]</scope>
    <source>
        <strain evidence="2 3">DSM 17463</strain>
    </source>
</reference>
<sequence>MANRRKFLAGLGALASGSAAAVGTGAFTSVSANRVVSVDVSDDQNAYLQLRPSKYADFTTTDGNGVLEMDFSGVNGQTGDGVNANATTGFGPELTIRNNGTAPARVVIDKSGVDDALSGDGSLGFYAPFKSDPYNRYDGVKSGATFTTTSPNSAGNVGVVLGVGSFVSVAGNLNIDGWESSVSDASITVYGITDDSERFPNGGPNATTADDGGPGNGGLRIGVESDDPTSIG</sequence>
<accession>A0A1X4G6E7</accession>
<protein>
    <recommendedName>
        <fullName evidence="4">DUF1102 domain-containing protein</fullName>
    </recommendedName>
</protein>
<evidence type="ECO:0000313" key="2">
    <source>
        <dbReference type="EMBL" id="OSO90463.1"/>
    </source>
</evidence>
<dbReference type="AlphaFoldDB" id="A0A1X4G6E7"/>
<dbReference type="Proteomes" id="UP000193587">
    <property type="component" value="Unassembled WGS sequence"/>
</dbReference>
<gene>
    <name evidence="2" type="ORF">B9H04_17020</name>
</gene>
<dbReference type="EMBL" id="NEDJ01000109">
    <property type="protein sequence ID" value="OSO90463.1"/>
    <property type="molecule type" value="Genomic_DNA"/>
</dbReference>
<dbReference type="RefSeq" id="WP_080508597.1">
    <property type="nucleotide sequence ID" value="NZ_ATXS01000010.1"/>
</dbReference>
<comment type="caution">
    <text evidence="2">The sequence shown here is derived from an EMBL/GenBank/DDBJ whole genome shotgun (WGS) entry which is preliminary data.</text>
</comment>
<name>A0A1X4G6E7_HALEZ</name>
<proteinExistence type="predicted"/>